<dbReference type="InterPro" id="IPR052020">
    <property type="entry name" value="Cyclic_di-GMP/3'3'-cGAMP_PDE"/>
</dbReference>
<dbReference type="AlphaFoldDB" id="N2BHR2"/>
<dbReference type="Pfam" id="PF13487">
    <property type="entry name" value="HD_5"/>
    <property type="match status" value="1"/>
</dbReference>
<evidence type="ECO:0000259" key="5">
    <source>
        <dbReference type="PROSITE" id="PS51832"/>
    </source>
</evidence>
<dbReference type="InterPro" id="IPR037522">
    <property type="entry name" value="HD_GYP_dom"/>
</dbReference>
<feature type="modified residue" description="4-aspartylphosphate" evidence="3">
    <location>
        <position position="63"/>
    </location>
</feature>
<reference evidence="6 7" key="1">
    <citation type="journal article" date="2014" name="Genome Announc.">
        <title>Draft genome sequences of the altered schaedler flora, a defined bacterial community from gnotobiotic mice.</title>
        <authorList>
            <person name="Wannemuehler M.J."/>
            <person name="Overstreet A.M."/>
            <person name="Ward D.V."/>
            <person name="Phillips G.J."/>
        </authorList>
    </citation>
    <scope>NUCLEOTIDE SEQUENCE [LARGE SCALE GENOMIC DNA]</scope>
    <source>
        <strain evidence="6 7">ASF492</strain>
    </source>
</reference>
<dbReference type="InterPro" id="IPR011006">
    <property type="entry name" value="CheY-like_superfamily"/>
</dbReference>
<evidence type="ECO:0000256" key="3">
    <source>
        <dbReference type="PROSITE-ProRule" id="PRU00169"/>
    </source>
</evidence>
<dbReference type="PATRIC" id="fig|1235802.3.peg.282"/>
<comment type="caution">
    <text evidence="6">The sequence shown here is derived from an EMBL/GenBank/DDBJ whole genome shotgun (WGS) entry which is preliminary data.</text>
</comment>
<keyword evidence="3" id="KW-0597">Phosphoprotein</keyword>
<dbReference type="SMART" id="SM00448">
    <property type="entry name" value="REC"/>
    <property type="match status" value="1"/>
</dbReference>
<dbReference type="Gene3D" id="3.40.50.2300">
    <property type="match status" value="1"/>
</dbReference>
<accession>N2BHR2</accession>
<dbReference type="PROSITE" id="PS51832">
    <property type="entry name" value="HD_GYP"/>
    <property type="match status" value="1"/>
</dbReference>
<protein>
    <recommendedName>
        <fullName evidence="1">Stage 0 sporulation protein A homolog</fullName>
    </recommendedName>
</protein>
<dbReference type="PROSITE" id="PS50110">
    <property type="entry name" value="RESPONSE_REGULATORY"/>
    <property type="match status" value="1"/>
</dbReference>
<dbReference type="InterPro" id="IPR001789">
    <property type="entry name" value="Sig_transdc_resp-reg_receiver"/>
</dbReference>
<dbReference type="Proteomes" id="UP000012589">
    <property type="component" value="Unassembled WGS sequence"/>
</dbReference>
<dbReference type="GO" id="GO:0000160">
    <property type="term" value="P:phosphorelay signal transduction system"/>
    <property type="evidence" value="ECO:0007669"/>
    <property type="project" value="InterPro"/>
</dbReference>
<dbReference type="Gene3D" id="1.10.3210.10">
    <property type="entry name" value="Hypothetical protein af1432"/>
    <property type="match status" value="1"/>
</dbReference>
<sequence>MSMIYDEKDTAAAKVLIVDDVEINRMVLEEIIRTMGCEPLLAESGQQALKIASQYHPKLILSDISMPGMDGFELCKSLKANKKTKEIPIIFISAFDEAEDIVKGLKLGGEDYITKPFITEVVQARVAVHLHLYTVKNELMETNRKLQISVDAQLRQMEEEKKNILYALANIAAKNSGYEQGHTQRLRHNCRILAQGMQLSPKYEDQISDDYIDAIEIAACLCDIGNIGVPKELLRKEMDFTQDEIEILHSHTDLGAQLLSDLHVNSDYNDYLNISIDISHYHHENWDGSGYPQGLKGEQIPVAAQIVSIMEAYCILTGEKKYGRQEALEIMEKDAGVRFNPDIFKICCRISRQFS</sequence>
<dbReference type="InterPro" id="IPR003607">
    <property type="entry name" value="HD/PDEase_dom"/>
</dbReference>
<dbReference type="PANTHER" id="PTHR45228">
    <property type="entry name" value="CYCLIC DI-GMP PHOSPHODIESTERASE TM_0186-RELATED"/>
    <property type="match status" value="1"/>
</dbReference>
<organism evidence="6 7">
    <name type="scientific">Eubacterium plexicaudatum ASF492</name>
    <dbReference type="NCBI Taxonomy" id="1235802"/>
    <lineage>
        <taxon>Bacteria</taxon>
        <taxon>Bacillati</taxon>
        <taxon>Bacillota</taxon>
        <taxon>Clostridia</taxon>
        <taxon>Eubacteriales</taxon>
        <taxon>Eubacteriaceae</taxon>
        <taxon>Eubacterium</taxon>
    </lineage>
</organism>
<gene>
    <name evidence="6" type="ORF">C823_00269</name>
</gene>
<dbReference type="Pfam" id="PF00072">
    <property type="entry name" value="Response_reg"/>
    <property type="match status" value="1"/>
</dbReference>
<name>N2BHR2_9FIRM</name>
<evidence type="ECO:0000259" key="4">
    <source>
        <dbReference type="PROSITE" id="PS50110"/>
    </source>
</evidence>
<dbReference type="STRING" id="1235802.C823_00269"/>
<evidence type="ECO:0000256" key="2">
    <source>
        <dbReference type="ARBA" id="ARBA00024867"/>
    </source>
</evidence>
<dbReference type="SUPFAM" id="SSF52172">
    <property type="entry name" value="CheY-like"/>
    <property type="match status" value="1"/>
</dbReference>
<feature type="domain" description="HD-GYP" evidence="5">
    <location>
        <begin position="157"/>
        <end position="355"/>
    </location>
</feature>
<comment type="function">
    <text evidence="2">May play the central regulatory role in sporulation. It may be an element of the effector pathway responsible for the activation of sporulation genes in response to nutritional stress. Spo0A may act in concert with spo0H (a sigma factor) to control the expression of some genes that are critical to the sporulation process.</text>
</comment>
<dbReference type="HOGENOM" id="CLU_000445_92_10_9"/>
<dbReference type="eggNOG" id="COG3437">
    <property type="taxonomic scope" value="Bacteria"/>
</dbReference>
<evidence type="ECO:0000313" key="6">
    <source>
        <dbReference type="EMBL" id="EMZ37945.1"/>
    </source>
</evidence>
<dbReference type="CDD" id="cd19920">
    <property type="entry name" value="REC_PA4781-like"/>
    <property type="match status" value="1"/>
</dbReference>
<keyword evidence="7" id="KW-1185">Reference proteome</keyword>
<dbReference type="SUPFAM" id="SSF109604">
    <property type="entry name" value="HD-domain/PDEase-like"/>
    <property type="match status" value="1"/>
</dbReference>
<feature type="domain" description="Response regulatory" evidence="4">
    <location>
        <begin position="14"/>
        <end position="130"/>
    </location>
</feature>
<dbReference type="CDD" id="cd00077">
    <property type="entry name" value="HDc"/>
    <property type="match status" value="1"/>
</dbReference>
<dbReference type="EMBL" id="AQFT01000009">
    <property type="protein sequence ID" value="EMZ37945.1"/>
    <property type="molecule type" value="Genomic_DNA"/>
</dbReference>
<evidence type="ECO:0000313" key="7">
    <source>
        <dbReference type="Proteomes" id="UP000012589"/>
    </source>
</evidence>
<proteinExistence type="predicted"/>
<evidence type="ECO:0000256" key="1">
    <source>
        <dbReference type="ARBA" id="ARBA00018672"/>
    </source>
</evidence>